<protein>
    <recommendedName>
        <fullName evidence="5">MD-2-related lipid-recognition domain-containing protein</fullName>
    </recommendedName>
</protein>
<dbReference type="GO" id="GO:0033344">
    <property type="term" value="P:cholesterol efflux"/>
    <property type="evidence" value="ECO:0007669"/>
    <property type="project" value="TreeGrafter"/>
</dbReference>
<evidence type="ECO:0000256" key="3">
    <source>
        <dbReference type="ARBA" id="ARBA00022525"/>
    </source>
</evidence>
<keyword evidence="3" id="KW-0964">Secreted</keyword>
<dbReference type="GO" id="GO:0005576">
    <property type="term" value="C:extracellular region"/>
    <property type="evidence" value="ECO:0007669"/>
    <property type="project" value="UniProtKB-SubCell"/>
</dbReference>
<comment type="subcellular location">
    <subcellularLocation>
        <location evidence="1">Secreted</location>
    </subcellularLocation>
</comment>
<dbReference type="AlphaFoldDB" id="A0A8D2L694"/>
<name>A0A8D2L694_VARKO</name>
<evidence type="ECO:0000256" key="1">
    <source>
        <dbReference type="ARBA" id="ARBA00004613"/>
    </source>
</evidence>
<dbReference type="Gene3D" id="2.60.40.770">
    <property type="match status" value="1"/>
</dbReference>
<dbReference type="SMART" id="SM00737">
    <property type="entry name" value="ML"/>
    <property type="match status" value="1"/>
</dbReference>
<keyword evidence="4" id="KW-0732">Signal</keyword>
<evidence type="ECO:0000259" key="5">
    <source>
        <dbReference type="SMART" id="SM00737"/>
    </source>
</evidence>
<dbReference type="GO" id="GO:0032367">
    <property type="term" value="P:intracellular cholesterol transport"/>
    <property type="evidence" value="ECO:0007669"/>
    <property type="project" value="TreeGrafter"/>
</dbReference>
<dbReference type="InterPro" id="IPR003172">
    <property type="entry name" value="ML_dom"/>
</dbReference>
<dbReference type="Proteomes" id="UP000694545">
    <property type="component" value="Unplaced"/>
</dbReference>
<evidence type="ECO:0000313" key="7">
    <source>
        <dbReference type="Proteomes" id="UP000694545"/>
    </source>
</evidence>
<feature type="domain" description="MD-2-related lipid-recognition" evidence="5">
    <location>
        <begin position="16"/>
        <end position="139"/>
    </location>
</feature>
<comment type="similarity">
    <text evidence="2">Belongs to the NPC2 family.</text>
</comment>
<proteinExistence type="inferred from homology"/>
<organism evidence="6 7">
    <name type="scientific">Varanus komodoensis</name>
    <name type="common">Komodo dragon</name>
    <dbReference type="NCBI Taxonomy" id="61221"/>
    <lineage>
        <taxon>Eukaryota</taxon>
        <taxon>Metazoa</taxon>
        <taxon>Chordata</taxon>
        <taxon>Craniata</taxon>
        <taxon>Vertebrata</taxon>
        <taxon>Euteleostomi</taxon>
        <taxon>Lepidosauria</taxon>
        <taxon>Squamata</taxon>
        <taxon>Bifurcata</taxon>
        <taxon>Unidentata</taxon>
        <taxon>Episquamata</taxon>
        <taxon>Toxicofera</taxon>
        <taxon>Anguimorpha</taxon>
        <taxon>Paleoanguimorpha</taxon>
        <taxon>Varanoidea</taxon>
        <taxon>Varanidae</taxon>
        <taxon>Varanus</taxon>
    </lineage>
</organism>
<sequence>MVVFLLSFVLSFLDTISDAAQPFLRSSEAGIILEVNVSPCPKQPCILHKGDTYTVNVTFTSKIDSPGCQAKVFGEMFGVDVPFPLDQPDGCKSGINCPIQAGHTYSYLTKLPVKSEYPNVSLPGFPNSSPTLYCYEILPLFVQGILLYKEAFSCTSPHLKSLICMSQYCLPHHLLLVRIRLQTQPIVMKNIPFLTTWGAGEKCHSLAVMNHLK</sequence>
<dbReference type="PANTHER" id="PTHR11306">
    <property type="entry name" value="NIEMANN PICK TYPE C2 PROTEIN NPC2-RELATED"/>
    <property type="match status" value="1"/>
</dbReference>
<dbReference type="InterPro" id="IPR014756">
    <property type="entry name" value="Ig_E-set"/>
</dbReference>
<feature type="chain" id="PRO_5046376541" description="MD-2-related lipid-recognition domain-containing protein" evidence="4">
    <location>
        <begin position="20"/>
        <end position="213"/>
    </location>
</feature>
<evidence type="ECO:0000256" key="2">
    <source>
        <dbReference type="ARBA" id="ARBA00006370"/>
    </source>
</evidence>
<evidence type="ECO:0000313" key="6">
    <source>
        <dbReference type="Ensembl" id="ENSVKKP00000017522.1"/>
    </source>
</evidence>
<reference evidence="6" key="2">
    <citation type="submission" date="2025-09" db="UniProtKB">
        <authorList>
            <consortium name="Ensembl"/>
        </authorList>
    </citation>
    <scope>IDENTIFICATION</scope>
</reference>
<dbReference type="SUPFAM" id="SSF81296">
    <property type="entry name" value="E set domains"/>
    <property type="match status" value="1"/>
</dbReference>
<dbReference type="Ensembl" id="ENSVKKT00000017958.1">
    <property type="protein sequence ID" value="ENSVKKP00000017522.1"/>
    <property type="gene ID" value="ENSVKKG00000011989.1"/>
</dbReference>
<dbReference type="Pfam" id="PF02221">
    <property type="entry name" value="E1_DerP2_DerF2"/>
    <property type="match status" value="1"/>
</dbReference>
<accession>A0A8D2L694</accession>
<feature type="signal peptide" evidence="4">
    <location>
        <begin position="1"/>
        <end position="19"/>
    </location>
</feature>
<dbReference type="PANTHER" id="PTHR11306:SF68">
    <property type="entry name" value="NPC INTRACELLULAR CHOLESTEROL TRANSPORTER 2"/>
    <property type="match status" value="1"/>
</dbReference>
<dbReference type="InterPro" id="IPR039670">
    <property type="entry name" value="NPC2-like"/>
</dbReference>
<dbReference type="GO" id="GO:0015485">
    <property type="term" value="F:cholesterol binding"/>
    <property type="evidence" value="ECO:0007669"/>
    <property type="project" value="TreeGrafter"/>
</dbReference>
<evidence type="ECO:0000256" key="4">
    <source>
        <dbReference type="SAM" id="SignalP"/>
    </source>
</evidence>
<keyword evidence="7" id="KW-1185">Reference proteome</keyword>
<reference evidence="6" key="1">
    <citation type="submission" date="2025-08" db="UniProtKB">
        <authorList>
            <consortium name="Ensembl"/>
        </authorList>
    </citation>
    <scope>IDENTIFICATION</scope>
</reference>